<evidence type="ECO:0000313" key="2">
    <source>
        <dbReference type="Proteomes" id="UP000031668"/>
    </source>
</evidence>
<protein>
    <recommendedName>
        <fullName evidence="3">ISXO2-like transposase domain-containing protein</fullName>
    </recommendedName>
</protein>
<dbReference type="AlphaFoldDB" id="A0A0C2NDB3"/>
<dbReference type="PANTHER" id="PTHR47163:SF2">
    <property type="entry name" value="SI:DKEY-17M8.2"/>
    <property type="match status" value="1"/>
</dbReference>
<name>A0A0C2NDB3_THEKT</name>
<sequence>MILNDRWAAYNPIQFIEDNFYRETVNYSMNFFPTAGACTENIEREWSKLKLLKNMKDTSGSLIQSHLEEYLWRSLVEGGICEVFLKIINEESEQYPLIT</sequence>
<dbReference type="OrthoDB" id="6490366at2759"/>
<proteinExistence type="predicted"/>
<gene>
    <name evidence="1" type="ORF">RF11_08028</name>
</gene>
<accession>A0A0C2NDB3</accession>
<evidence type="ECO:0000313" key="1">
    <source>
        <dbReference type="EMBL" id="KII71967.1"/>
    </source>
</evidence>
<comment type="caution">
    <text evidence="1">The sequence shown here is derived from an EMBL/GenBank/DDBJ whole genome shotgun (WGS) entry which is preliminary data.</text>
</comment>
<dbReference type="InterPro" id="IPR053164">
    <property type="entry name" value="IS1016-like_transposase"/>
</dbReference>
<reference evidence="1 2" key="1">
    <citation type="journal article" date="2014" name="Genome Biol. Evol.">
        <title>The genome of the myxosporean Thelohanellus kitauei shows adaptations to nutrient acquisition within its fish host.</title>
        <authorList>
            <person name="Yang Y."/>
            <person name="Xiong J."/>
            <person name="Zhou Z."/>
            <person name="Huo F."/>
            <person name="Miao W."/>
            <person name="Ran C."/>
            <person name="Liu Y."/>
            <person name="Zhang J."/>
            <person name="Feng J."/>
            <person name="Wang M."/>
            <person name="Wang M."/>
            <person name="Wang L."/>
            <person name="Yao B."/>
        </authorList>
    </citation>
    <scope>NUCLEOTIDE SEQUENCE [LARGE SCALE GENOMIC DNA]</scope>
    <source>
        <strain evidence="1">Wuqing</strain>
    </source>
</reference>
<evidence type="ECO:0008006" key="3">
    <source>
        <dbReference type="Google" id="ProtNLM"/>
    </source>
</evidence>
<dbReference type="Proteomes" id="UP000031668">
    <property type="component" value="Unassembled WGS sequence"/>
</dbReference>
<organism evidence="1 2">
    <name type="scientific">Thelohanellus kitauei</name>
    <name type="common">Myxosporean</name>
    <dbReference type="NCBI Taxonomy" id="669202"/>
    <lineage>
        <taxon>Eukaryota</taxon>
        <taxon>Metazoa</taxon>
        <taxon>Cnidaria</taxon>
        <taxon>Myxozoa</taxon>
        <taxon>Myxosporea</taxon>
        <taxon>Bivalvulida</taxon>
        <taxon>Platysporina</taxon>
        <taxon>Myxobolidae</taxon>
        <taxon>Thelohanellus</taxon>
    </lineage>
</organism>
<dbReference type="EMBL" id="JWZT01001507">
    <property type="protein sequence ID" value="KII71967.1"/>
    <property type="molecule type" value="Genomic_DNA"/>
</dbReference>
<keyword evidence="2" id="KW-1185">Reference proteome</keyword>
<dbReference type="PANTHER" id="PTHR47163">
    <property type="entry name" value="DDE_TNP_IS1595 DOMAIN-CONTAINING PROTEIN"/>
    <property type="match status" value="1"/>
</dbReference>